<protein>
    <recommendedName>
        <fullName evidence="1">Fibronectin type-III domain-containing protein</fullName>
    </recommendedName>
</protein>
<feature type="non-terminal residue" evidence="2">
    <location>
        <position position="1"/>
    </location>
</feature>
<sequence>EYAYHTTEDTALVTAHSITLTGLSSGTTYHYRVRSAIPDTDFEDISQDYTFKTSSPAPSPRPTTYYTATDLFGVDKSYRISRTGKILKTIEATSEDGMLTMTIPEGTIALGKDSKRLASLETAVDESPPDPPEDSHIIGLAYGFGPNGATFDPPLTLEYTYDPEALPDVADLFLAYYDEETGEWVELDCVVDAVNNIITASVSHFTTFAIIGWVPPVPPPPPPPAPARFTIRSLGV</sequence>
<dbReference type="PROSITE" id="PS50853">
    <property type="entry name" value="FN3"/>
    <property type="match status" value="1"/>
</dbReference>
<proteinExistence type="predicted"/>
<name>X1VFM7_9ZZZZ</name>
<comment type="caution">
    <text evidence="2">The sequence shown here is derived from an EMBL/GenBank/DDBJ whole genome shotgun (WGS) entry which is preliminary data.</text>
</comment>
<feature type="domain" description="Fibronectin type-III" evidence="1">
    <location>
        <begin position="1"/>
        <end position="56"/>
    </location>
</feature>
<dbReference type="InterPro" id="IPR003961">
    <property type="entry name" value="FN3_dom"/>
</dbReference>
<dbReference type="EMBL" id="BARW01033762">
    <property type="protein sequence ID" value="GAJ13236.1"/>
    <property type="molecule type" value="Genomic_DNA"/>
</dbReference>
<accession>X1VFM7</accession>
<reference evidence="2" key="1">
    <citation type="journal article" date="2014" name="Front. Microbiol.">
        <title>High frequency of phylogenetically diverse reductive dehalogenase-homologous genes in deep subseafloor sedimentary metagenomes.</title>
        <authorList>
            <person name="Kawai M."/>
            <person name="Futagami T."/>
            <person name="Toyoda A."/>
            <person name="Takaki Y."/>
            <person name="Nishi S."/>
            <person name="Hori S."/>
            <person name="Arai W."/>
            <person name="Tsubouchi T."/>
            <person name="Morono Y."/>
            <person name="Uchiyama I."/>
            <person name="Ito T."/>
            <person name="Fujiyama A."/>
            <person name="Inagaki F."/>
            <person name="Takami H."/>
        </authorList>
    </citation>
    <scope>NUCLEOTIDE SEQUENCE</scope>
    <source>
        <strain evidence="2">Expedition CK06-06</strain>
    </source>
</reference>
<dbReference type="AlphaFoldDB" id="X1VFM7"/>
<gene>
    <name evidence="2" type="ORF">S12H4_53096</name>
</gene>
<evidence type="ECO:0000313" key="2">
    <source>
        <dbReference type="EMBL" id="GAJ13236.1"/>
    </source>
</evidence>
<organism evidence="2">
    <name type="scientific">marine sediment metagenome</name>
    <dbReference type="NCBI Taxonomy" id="412755"/>
    <lineage>
        <taxon>unclassified sequences</taxon>
        <taxon>metagenomes</taxon>
        <taxon>ecological metagenomes</taxon>
    </lineage>
</organism>
<evidence type="ECO:0000259" key="1">
    <source>
        <dbReference type="PROSITE" id="PS50853"/>
    </source>
</evidence>
<feature type="non-terminal residue" evidence="2">
    <location>
        <position position="236"/>
    </location>
</feature>